<keyword evidence="2" id="KW-1185">Reference proteome</keyword>
<evidence type="ECO:0000313" key="2">
    <source>
        <dbReference type="Proteomes" id="UP001259832"/>
    </source>
</evidence>
<accession>A0AAD9GJ32</accession>
<gene>
    <name evidence="1" type="ORF">P3T76_008761</name>
</gene>
<proteinExistence type="predicted"/>
<dbReference type="EMBL" id="JASMQC010000016">
    <property type="protein sequence ID" value="KAK1939377.1"/>
    <property type="molecule type" value="Genomic_DNA"/>
</dbReference>
<organism evidence="1 2">
    <name type="scientific">Phytophthora citrophthora</name>
    <dbReference type="NCBI Taxonomy" id="4793"/>
    <lineage>
        <taxon>Eukaryota</taxon>
        <taxon>Sar</taxon>
        <taxon>Stramenopiles</taxon>
        <taxon>Oomycota</taxon>
        <taxon>Peronosporomycetes</taxon>
        <taxon>Peronosporales</taxon>
        <taxon>Peronosporaceae</taxon>
        <taxon>Phytophthora</taxon>
    </lineage>
</organism>
<reference evidence="1" key="1">
    <citation type="submission" date="2023-08" db="EMBL/GenBank/DDBJ databases">
        <title>Reference Genome Resource for the Citrus Pathogen Phytophthora citrophthora.</title>
        <authorList>
            <person name="Moller H."/>
            <person name="Coetzee B."/>
            <person name="Rose L.J."/>
            <person name="Van Niekerk J.M."/>
        </authorList>
    </citation>
    <scope>NUCLEOTIDE SEQUENCE</scope>
    <source>
        <strain evidence="1">STE-U-9442</strain>
    </source>
</reference>
<name>A0AAD9GJ32_9STRA</name>
<dbReference type="AlphaFoldDB" id="A0AAD9GJ32"/>
<evidence type="ECO:0000313" key="1">
    <source>
        <dbReference type="EMBL" id="KAK1939377.1"/>
    </source>
</evidence>
<protein>
    <submittedName>
        <fullName evidence="1">Uncharacterized protein</fullName>
    </submittedName>
</protein>
<sequence length="68" mass="7193">MRTRAAARAANTQAVPRTVSTVSTVAAAALGLAKVMLLQRPKELLEATKLVTEVVQGVAMPEHDLNEP</sequence>
<comment type="caution">
    <text evidence="1">The sequence shown here is derived from an EMBL/GenBank/DDBJ whole genome shotgun (WGS) entry which is preliminary data.</text>
</comment>
<dbReference type="Proteomes" id="UP001259832">
    <property type="component" value="Unassembled WGS sequence"/>
</dbReference>